<gene>
    <name evidence="1" type="ORF">OKIOD_LOCUS14119</name>
</gene>
<dbReference type="Proteomes" id="UP001158576">
    <property type="component" value="Chromosome 2"/>
</dbReference>
<reference evidence="1 2" key="1">
    <citation type="submission" date="2021-04" db="EMBL/GenBank/DDBJ databases">
        <authorList>
            <person name="Bliznina A."/>
        </authorList>
    </citation>
    <scope>NUCLEOTIDE SEQUENCE [LARGE SCALE GENOMIC DNA]</scope>
</reference>
<organism evidence="1 2">
    <name type="scientific">Oikopleura dioica</name>
    <name type="common">Tunicate</name>
    <dbReference type="NCBI Taxonomy" id="34765"/>
    <lineage>
        <taxon>Eukaryota</taxon>
        <taxon>Metazoa</taxon>
        <taxon>Chordata</taxon>
        <taxon>Tunicata</taxon>
        <taxon>Appendicularia</taxon>
        <taxon>Copelata</taxon>
        <taxon>Oikopleuridae</taxon>
        <taxon>Oikopleura</taxon>
    </lineage>
</organism>
<evidence type="ECO:0000313" key="2">
    <source>
        <dbReference type="Proteomes" id="UP001158576"/>
    </source>
</evidence>
<accession>A0ABN7T0L8</accession>
<dbReference type="EMBL" id="OU015567">
    <property type="protein sequence ID" value="CAG5111015.1"/>
    <property type="molecule type" value="Genomic_DNA"/>
</dbReference>
<evidence type="ECO:0000313" key="1">
    <source>
        <dbReference type="EMBL" id="CAG5111015.1"/>
    </source>
</evidence>
<proteinExistence type="predicted"/>
<protein>
    <submittedName>
        <fullName evidence="1">Oidioi.mRNA.OKI2018_I69.chr2.g5354.t1.cds</fullName>
    </submittedName>
</protein>
<name>A0ABN7T0L8_OIKDI</name>
<keyword evidence="2" id="KW-1185">Reference proteome</keyword>
<sequence length="378" mass="42531">MNILLIFFLEQILAQNGRVKRSATINCDIVNVDCTFLTMAITLNETCRAMEYPAVPRSGAGLYVTKSRDLKKDSILEELRDNCTFPLVPANGTAPGLPAIVACTEEIPDSSFVRTSAWLQFSPVNVNFEIKLMEPVELECYYNKTLNLDNERIEISDPVVSAVKEELQAAEIINNLGLSLVTSDDRDEREYDDGKMSEKSFFLGDTITVSVQMQKPNDFYWVYLKECDIKSGQKSLNIFNNFCPSKEFKDILSIKRKSFTSFSFILFKLDDVPSLEVKCNLAVLTIVDPMPPRCEESAGDSMYEGFYDYFNETDYYANYSNSSNSSNSEVEKSLNSLSLQSSIQILPHQNLIASGKRTCLSFSLQVTVFCLSVALSLF</sequence>